<dbReference type="CDD" id="cd11642">
    <property type="entry name" value="SUMT"/>
    <property type="match status" value="1"/>
</dbReference>
<dbReference type="PANTHER" id="PTHR45790">
    <property type="entry name" value="SIROHEME SYNTHASE-RELATED"/>
    <property type="match status" value="1"/>
</dbReference>
<evidence type="ECO:0000256" key="1">
    <source>
        <dbReference type="ARBA" id="ARBA00012162"/>
    </source>
</evidence>
<dbReference type="InterPro" id="IPR003043">
    <property type="entry name" value="Uropor_MeTrfase_CS"/>
</dbReference>
<dbReference type="GO" id="GO:0019354">
    <property type="term" value="P:siroheme biosynthetic process"/>
    <property type="evidence" value="ECO:0007669"/>
    <property type="project" value="InterPro"/>
</dbReference>
<dbReference type="FunFam" id="3.40.1010.10:FF:000001">
    <property type="entry name" value="Siroheme synthase"/>
    <property type="match status" value="1"/>
</dbReference>
<reference evidence="7" key="1">
    <citation type="submission" date="2018-06" db="EMBL/GenBank/DDBJ databases">
        <authorList>
            <person name="Zhirakovskaya E."/>
        </authorList>
    </citation>
    <scope>NUCLEOTIDE SEQUENCE</scope>
</reference>
<evidence type="ECO:0000256" key="2">
    <source>
        <dbReference type="ARBA" id="ARBA00022603"/>
    </source>
</evidence>
<keyword evidence="4" id="KW-0949">S-adenosyl-L-methionine</keyword>
<dbReference type="AlphaFoldDB" id="A0A3B0SW02"/>
<keyword evidence="5" id="KW-0627">Porphyrin biosynthesis</keyword>
<keyword evidence="2 7" id="KW-0489">Methyltransferase</keyword>
<dbReference type="NCBIfam" id="TIGR01469">
    <property type="entry name" value="cobA_cysG_Cterm"/>
    <property type="match status" value="1"/>
</dbReference>
<accession>A0A3B0SW02</accession>
<gene>
    <name evidence="7" type="ORF">MNBD_ACTINO02-2056</name>
</gene>
<dbReference type="InterPro" id="IPR014776">
    <property type="entry name" value="4pyrrole_Mease_sub2"/>
</dbReference>
<proteinExistence type="predicted"/>
<evidence type="ECO:0000256" key="5">
    <source>
        <dbReference type="ARBA" id="ARBA00023244"/>
    </source>
</evidence>
<evidence type="ECO:0000256" key="3">
    <source>
        <dbReference type="ARBA" id="ARBA00022679"/>
    </source>
</evidence>
<dbReference type="NCBIfam" id="NF004790">
    <property type="entry name" value="PRK06136.1"/>
    <property type="match status" value="1"/>
</dbReference>
<dbReference type="EMBL" id="UOEK01000480">
    <property type="protein sequence ID" value="VAW08670.1"/>
    <property type="molecule type" value="Genomic_DNA"/>
</dbReference>
<dbReference type="PROSITE" id="PS00839">
    <property type="entry name" value="SUMT_1"/>
    <property type="match status" value="1"/>
</dbReference>
<dbReference type="Gene3D" id="3.30.950.10">
    <property type="entry name" value="Methyltransferase, Cobalt-precorrin-4 Transmethylase, Domain 2"/>
    <property type="match status" value="1"/>
</dbReference>
<evidence type="ECO:0000313" key="7">
    <source>
        <dbReference type="EMBL" id="VAW08670.1"/>
    </source>
</evidence>
<dbReference type="GO" id="GO:0032259">
    <property type="term" value="P:methylation"/>
    <property type="evidence" value="ECO:0007669"/>
    <property type="project" value="UniProtKB-KW"/>
</dbReference>
<name>A0A3B0SW02_9ZZZZ</name>
<organism evidence="7">
    <name type="scientific">hydrothermal vent metagenome</name>
    <dbReference type="NCBI Taxonomy" id="652676"/>
    <lineage>
        <taxon>unclassified sequences</taxon>
        <taxon>metagenomes</taxon>
        <taxon>ecological metagenomes</taxon>
    </lineage>
</organism>
<protein>
    <recommendedName>
        <fullName evidence="1">uroporphyrinogen-III C-methyltransferase</fullName>
        <ecNumber evidence="1">2.1.1.107</ecNumber>
    </recommendedName>
</protein>
<dbReference type="EC" id="2.1.1.107" evidence="1"/>
<evidence type="ECO:0000259" key="6">
    <source>
        <dbReference type="Pfam" id="PF00590"/>
    </source>
</evidence>
<dbReference type="Pfam" id="PF00590">
    <property type="entry name" value="TP_methylase"/>
    <property type="match status" value="1"/>
</dbReference>
<sequence length="241" mass="25525">MTGVVTLVGAGPGDPDLITVKGRRAIETADVILHDRLIDKRALGWAPPRAEIIDVGKRFGLEEEIQTSIMSIAIDRARRGFHVVRLKGGDPFVFGRGIEEWQTFVAAGIDVVAVPGVSSALAAGPIAGVGLTLRGIARSFTVVTGHTITDVGIAWDRYAAADTLVVLMGVANRQRIARRLIDCGRPASEPVVFVENATSETEFVVAATLADVAAGEVQVESPAVWIIGPVIHSRVAFEAQC</sequence>
<keyword evidence="3 7" id="KW-0808">Transferase</keyword>
<dbReference type="Gene3D" id="3.40.1010.10">
    <property type="entry name" value="Cobalt-precorrin-4 Transmethylase, Domain 1"/>
    <property type="match status" value="1"/>
</dbReference>
<dbReference type="GO" id="GO:0004851">
    <property type="term" value="F:uroporphyrin-III C-methyltransferase activity"/>
    <property type="evidence" value="ECO:0007669"/>
    <property type="project" value="UniProtKB-EC"/>
</dbReference>
<dbReference type="InterPro" id="IPR050161">
    <property type="entry name" value="Siro_Cobalamin_biosynth"/>
</dbReference>
<dbReference type="PANTHER" id="PTHR45790:SF3">
    <property type="entry name" value="S-ADENOSYL-L-METHIONINE-DEPENDENT UROPORPHYRINOGEN III METHYLTRANSFERASE, CHLOROPLASTIC"/>
    <property type="match status" value="1"/>
</dbReference>
<dbReference type="InterPro" id="IPR006366">
    <property type="entry name" value="CobA/CysG_C"/>
</dbReference>
<feature type="domain" description="Tetrapyrrole methylase" evidence="6">
    <location>
        <begin position="5"/>
        <end position="212"/>
    </location>
</feature>
<dbReference type="InterPro" id="IPR000878">
    <property type="entry name" value="4pyrrol_Mease"/>
</dbReference>
<dbReference type="SUPFAM" id="SSF53790">
    <property type="entry name" value="Tetrapyrrole methylase"/>
    <property type="match status" value="1"/>
</dbReference>
<evidence type="ECO:0000256" key="4">
    <source>
        <dbReference type="ARBA" id="ARBA00022691"/>
    </source>
</evidence>
<dbReference type="InterPro" id="IPR014777">
    <property type="entry name" value="4pyrrole_Mease_sub1"/>
</dbReference>
<dbReference type="InterPro" id="IPR035996">
    <property type="entry name" value="4pyrrol_Methylase_sf"/>
</dbReference>